<dbReference type="RefSeq" id="WP_186746103.1">
    <property type="nucleotide sequence ID" value="NZ_CP060394.1"/>
</dbReference>
<keyword evidence="7" id="KW-1185">Reference proteome</keyword>
<evidence type="ECO:0000256" key="2">
    <source>
        <dbReference type="ARBA" id="ARBA00009272"/>
    </source>
</evidence>
<keyword evidence="3 4" id="KW-0975">Bacterial flagellum</keyword>
<dbReference type="GO" id="GO:0003774">
    <property type="term" value="F:cytoskeletal motor activity"/>
    <property type="evidence" value="ECO:0007669"/>
    <property type="project" value="InterPro"/>
</dbReference>
<evidence type="ECO:0000256" key="5">
    <source>
        <dbReference type="NCBIfam" id="TIGR00205"/>
    </source>
</evidence>
<keyword evidence="6" id="KW-0282">Flagellum</keyword>
<evidence type="ECO:0000256" key="1">
    <source>
        <dbReference type="ARBA" id="ARBA00004117"/>
    </source>
</evidence>
<protein>
    <recommendedName>
        <fullName evidence="4 5">Flagellar hook-basal body complex protein FliE</fullName>
    </recommendedName>
</protein>
<organism evidence="6 7">
    <name type="scientific">Alloacidobacterium dinghuense</name>
    <dbReference type="NCBI Taxonomy" id="2763107"/>
    <lineage>
        <taxon>Bacteria</taxon>
        <taxon>Pseudomonadati</taxon>
        <taxon>Acidobacteriota</taxon>
        <taxon>Terriglobia</taxon>
        <taxon>Terriglobales</taxon>
        <taxon>Acidobacteriaceae</taxon>
        <taxon>Alloacidobacterium</taxon>
    </lineage>
</organism>
<reference evidence="6 7" key="1">
    <citation type="submission" date="2020-08" db="EMBL/GenBank/DDBJ databases">
        <title>Edaphobacter telluris sp. nov. and Acidobacterium dinghuensis sp. nov., two acidobacteria isolated from forest soil.</title>
        <authorList>
            <person name="Fu J."/>
            <person name="Qiu L."/>
        </authorList>
    </citation>
    <scope>NUCLEOTIDE SEQUENCE [LARGE SCALE GENOMIC DNA]</scope>
    <source>
        <strain evidence="6">4Y35</strain>
    </source>
</reference>
<dbReference type="PRINTS" id="PR01006">
    <property type="entry name" value="FLGHOOKFLIE"/>
</dbReference>
<comment type="similarity">
    <text evidence="2 4">Belongs to the FliE family.</text>
</comment>
<dbReference type="GO" id="GO:0005198">
    <property type="term" value="F:structural molecule activity"/>
    <property type="evidence" value="ECO:0007669"/>
    <property type="project" value="UniProtKB-UniRule"/>
</dbReference>
<dbReference type="KEGG" id="adin:H7849_09835"/>
<dbReference type="GO" id="GO:0009425">
    <property type="term" value="C:bacterial-type flagellum basal body"/>
    <property type="evidence" value="ECO:0007669"/>
    <property type="project" value="UniProtKB-SubCell"/>
</dbReference>
<dbReference type="PANTHER" id="PTHR34653:SF1">
    <property type="entry name" value="FLAGELLAR HOOK-BASAL BODY COMPLEX PROTEIN FLIE"/>
    <property type="match status" value="1"/>
</dbReference>
<gene>
    <name evidence="4 6" type="primary">fliE</name>
    <name evidence="6" type="ORF">H7849_09835</name>
</gene>
<comment type="subcellular location">
    <subcellularLocation>
        <location evidence="1 4">Bacterial flagellum basal body</location>
    </subcellularLocation>
</comment>
<dbReference type="Proteomes" id="UP000515312">
    <property type="component" value="Chromosome"/>
</dbReference>
<sequence length="103" mass="10771">MQANSVTQTSTIASLPDSFDLQTPSQAASPKTPFADLFQNAIQNVQQLEDKASTAVQGLLDGSGVDVHTAMIATGDADAAFELSLAVRNKAVGAFQQLMGLQF</sequence>
<dbReference type="EMBL" id="CP060394">
    <property type="protein sequence ID" value="QNI34166.1"/>
    <property type="molecule type" value="Genomic_DNA"/>
</dbReference>
<dbReference type="NCBIfam" id="TIGR00205">
    <property type="entry name" value="fliE"/>
    <property type="match status" value="1"/>
</dbReference>
<evidence type="ECO:0000313" key="7">
    <source>
        <dbReference type="Proteomes" id="UP000515312"/>
    </source>
</evidence>
<accession>A0A7G8BNP6</accession>
<dbReference type="HAMAP" id="MF_00724">
    <property type="entry name" value="FliE"/>
    <property type="match status" value="1"/>
</dbReference>
<dbReference type="InterPro" id="IPR001624">
    <property type="entry name" value="FliE"/>
</dbReference>
<proteinExistence type="inferred from homology"/>
<dbReference type="GO" id="GO:0071973">
    <property type="term" value="P:bacterial-type flagellum-dependent cell motility"/>
    <property type="evidence" value="ECO:0007669"/>
    <property type="project" value="InterPro"/>
</dbReference>
<evidence type="ECO:0000313" key="6">
    <source>
        <dbReference type="EMBL" id="QNI34166.1"/>
    </source>
</evidence>
<dbReference type="AlphaFoldDB" id="A0A7G8BNP6"/>
<dbReference type="Pfam" id="PF02049">
    <property type="entry name" value="FliE"/>
    <property type="match status" value="1"/>
</dbReference>
<evidence type="ECO:0000256" key="3">
    <source>
        <dbReference type="ARBA" id="ARBA00023143"/>
    </source>
</evidence>
<dbReference type="PANTHER" id="PTHR34653">
    <property type="match status" value="1"/>
</dbReference>
<name>A0A7G8BNP6_9BACT</name>
<keyword evidence="6" id="KW-0966">Cell projection</keyword>
<evidence type="ECO:0000256" key="4">
    <source>
        <dbReference type="HAMAP-Rule" id="MF_00724"/>
    </source>
</evidence>
<keyword evidence="6" id="KW-0969">Cilium</keyword>